<keyword evidence="2" id="KW-1185">Reference proteome</keyword>
<dbReference type="Proteomes" id="UP000241769">
    <property type="component" value="Unassembled WGS sequence"/>
</dbReference>
<gene>
    <name evidence="1" type="ORF">PROFUN_08078</name>
</gene>
<sequence length="164" mass="18140">KTETQIFMSLQVLKLPIFVNPLPCYQDATYHHHCPAQMALDVLSCPATSTDVERCQAFATISQCLCFPPSLLLVRGLAKGLFPTRLVCLVFVSSCGLVRDRTGQDTPLSQSHLDFRTETVSETVLRQDRLCRSLLPGGQCQDVEQIHAEHCGLQRAKGKGRING</sequence>
<reference evidence="1 2" key="1">
    <citation type="journal article" date="2018" name="Genome Biol. Evol.">
        <title>Multiple Roots of Fruiting Body Formation in Amoebozoa.</title>
        <authorList>
            <person name="Hillmann F."/>
            <person name="Forbes G."/>
            <person name="Novohradska S."/>
            <person name="Ferling I."/>
            <person name="Riege K."/>
            <person name="Groth M."/>
            <person name="Westermann M."/>
            <person name="Marz M."/>
            <person name="Spaller T."/>
            <person name="Winckler T."/>
            <person name="Schaap P."/>
            <person name="Glockner G."/>
        </authorList>
    </citation>
    <scope>NUCLEOTIDE SEQUENCE [LARGE SCALE GENOMIC DNA]</scope>
    <source>
        <strain evidence="1 2">Jena</strain>
    </source>
</reference>
<name>A0A2P6NKM8_9EUKA</name>
<dbReference type="InParanoid" id="A0A2P6NKM8"/>
<proteinExistence type="predicted"/>
<organism evidence="1 2">
    <name type="scientific">Planoprotostelium fungivorum</name>
    <dbReference type="NCBI Taxonomy" id="1890364"/>
    <lineage>
        <taxon>Eukaryota</taxon>
        <taxon>Amoebozoa</taxon>
        <taxon>Evosea</taxon>
        <taxon>Variosea</taxon>
        <taxon>Cavosteliida</taxon>
        <taxon>Cavosteliaceae</taxon>
        <taxon>Planoprotostelium</taxon>
    </lineage>
</organism>
<comment type="caution">
    <text evidence="1">The sequence shown here is derived from an EMBL/GenBank/DDBJ whole genome shotgun (WGS) entry which is preliminary data.</text>
</comment>
<dbReference type="AlphaFoldDB" id="A0A2P6NKM8"/>
<feature type="non-terminal residue" evidence="1">
    <location>
        <position position="1"/>
    </location>
</feature>
<accession>A0A2P6NKM8</accession>
<protein>
    <submittedName>
        <fullName evidence="1">Uncharacterized protein</fullName>
    </submittedName>
</protein>
<evidence type="ECO:0000313" key="1">
    <source>
        <dbReference type="EMBL" id="PRP84493.1"/>
    </source>
</evidence>
<dbReference type="EMBL" id="MDYQ01000062">
    <property type="protein sequence ID" value="PRP84493.1"/>
    <property type="molecule type" value="Genomic_DNA"/>
</dbReference>
<evidence type="ECO:0000313" key="2">
    <source>
        <dbReference type="Proteomes" id="UP000241769"/>
    </source>
</evidence>